<name>A0ABZ2Z3T2_9BACT</name>
<organism evidence="2 3">
    <name type="scientific">Chitinophaga caseinilytica</name>
    <dbReference type="NCBI Taxonomy" id="2267521"/>
    <lineage>
        <taxon>Bacteria</taxon>
        <taxon>Pseudomonadati</taxon>
        <taxon>Bacteroidota</taxon>
        <taxon>Chitinophagia</taxon>
        <taxon>Chitinophagales</taxon>
        <taxon>Chitinophagaceae</taxon>
        <taxon>Chitinophaga</taxon>
    </lineage>
</organism>
<reference evidence="2 3" key="1">
    <citation type="submission" date="2024-03" db="EMBL/GenBank/DDBJ databases">
        <title>Chitinophaga caseinilytica sp. nov., a casein hydrolysing bacterium isolated from forest soil.</title>
        <authorList>
            <person name="Lee D.S."/>
            <person name="Han D.M."/>
            <person name="Baek J.H."/>
            <person name="Choi D.G."/>
            <person name="Jeon J.H."/>
            <person name="Jeon C.O."/>
        </authorList>
    </citation>
    <scope>NUCLEOTIDE SEQUENCE [LARGE SCALE GENOMIC DNA]</scope>
    <source>
        <strain evidence="2 3">KACC 19118</strain>
    </source>
</reference>
<evidence type="ECO:0000313" key="2">
    <source>
        <dbReference type="EMBL" id="WZN46914.1"/>
    </source>
</evidence>
<protein>
    <submittedName>
        <fullName evidence="2">Uncharacterized protein</fullName>
    </submittedName>
</protein>
<keyword evidence="3" id="KW-1185">Reference proteome</keyword>
<evidence type="ECO:0000256" key="1">
    <source>
        <dbReference type="SAM" id="SignalP"/>
    </source>
</evidence>
<feature type="signal peptide" evidence="1">
    <location>
        <begin position="1"/>
        <end position="27"/>
    </location>
</feature>
<feature type="chain" id="PRO_5046567707" evidence="1">
    <location>
        <begin position="28"/>
        <end position="91"/>
    </location>
</feature>
<dbReference type="Proteomes" id="UP001449657">
    <property type="component" value="Chromosome"/>
</dbReference>
<sequence length="91" mass="9754">MKKLIYPFLLAITCVGASSLLLSFTEADESGGGGTEDCLTAIVFKCGYTGIDAVRCDFNGVWTGKLACQAVDCDMVTVTRHHCYPATKTHD</sequence>
<dbReference type="EMBL" id="CP150096">
    <property type="protein sequence ID" value="WZN46914.1"/>
    <property type="molecule type" value="Genomic_DNA"/>
</dbReference>
<dbReference type="RefSeq" id="WP_341841587.1">
    <property type="nucleotide sequence ID" value="NZ_CP149792.1"/>
</dbReference>
<evidence type="ECO:0000313" key="3">
    <source>
        <dbReference type="Proteomes" id="UP001449657"/>
    </source>
</evidence>
<accession>A0ABZ2Z3T2</accession>
<gene>
    <name evidence="2" type="ORF">WJU22_01795</name>
</gene>
<keyword evidence="1" id="KW-0732">Signal</keyword>
<proteinExistence type="predicted"/>